<dbReference type="AlphaFoldDB" id="A0A940YD85"/>
<dbReference type="Pfam" id="PF05960">
    <property type="entry name" value="DUF885"/>
    <property type="match status" value="1"/>
</dbReference>
<dbReference type="PANTHER" id="PTHR33361:SF15">
    <property type="entry name" value="DUF885 FAMILY LIPOPROTEIN"/>
    <property type="match status" value="1"/>
</dbReference>
<gene>
    <name evidence="1" type="ORF">KAK03_23560</name>
</gene>
<dbReference type="EMBL" id="JAGQDD010000030">
    <property type="protein sequence ID" value="MBQ0933463.1"/>
    <property type="molecule type" value="Genomic_DNA"/>
</dbReference>
<protein>
    <submittedName>
        <fullName evidence="1">DUF885 domain-containing protein</fullName>
    </submittedName>
</protein>
<dbReference type="Proteomes" id="UP000676246">
    <property type="component" value="Unassembled WGS sequence"/>
</dbReference>
<comment type="caution">
    <text evidence="1">The sequence shown here is derived from an EMBL/GenBank/DDBJ whole genome shotgun (WGS) entry which is preliminary data.</text>
</comment>
<keyword evidence="2" id="KW-1185">Reference proteome</keyword>
<evidence type="ECO:0000313" key="1">
    <source>
        <dbReference type="EMBL" id="MBQ0933463.1"/>
    </source>
</evidence>
<organism evidence="1 2">
    <name type="scientific">Ideonella alba</name>
    <dbReference type="NCBI Taxonomy" id="2824118"/>
    <lineage>
        <taxon>Bacteria</taxon>
        <taxon>Pseudomonadati</taxon>
        <taxon>Pseudomonadota</taxon>
        <taxon>Betaproteobacteria</taxon>
        <taxon>Burkholderiales</taxon>
        <taxon>Sphaerotilaceae</taxon>
        <taxon>Ideonella</taxon>
    </lineage>
</organism>
<sequence length="613" mass="69254">MLGFTMSHPHRYRRFSAQAPLAAIALVAGLVLAPVPSLAAHHRPAPMPTSAQRDFAALSHAFIEALWRIDPDAAIYAGRYEGSGRLPVPDAAARAARLAFVTDWQQRLAAVDARTLGIQQRTDLIQLRNKLEQDRFELEVLRQYRWDPSAYSIAGPIDLMLQTRFAPEPQRLRLLLRRLQAVPAYYQAAQQAIEQPTREHTALAIAQAPGNLSVLDELGRAARASKALGAAERRQFEARLDAAKAAVDGYVEFLRAQLRRMDAEPGYARPFRLGGALYEQKFRLDIQSERSAAQTYDAALQAREQLLTQMADLARGLWPRVIGPAAPPTDRLALIGRVIDKLSERHVARADFYPEIRRQIATLQDWVRQKDLISQDPRKPLVVRETPVYQRGVAGAGIESPGPYRPQDRTYYNVTPLDELTDEQAESTLREYNHWILQILNIHEAVPGHYTQLVHANRSPSLVKTLFGNGAMIEGWAVFSERMMLENGWGDHAPEMWLMWCKWNLRSVTNAILDYAVHVQGMTEAEALDLLTRQAFQTPQEAREKWRRVTLTSVQLTSYFSGYSEIMALREARQAQLGERFRVKDFNEQFLSYGNAPVGAIRALMLERAATPQ</sequence>
<proteinExistence type="predicted"/>
<name>A0A940YD85_9BURK</name>
<reference evidence="1 2" key="1">
    <citation type="submission" date="2021-04" db="EMBL/GenBank/DDBJ databases">
        <title>The genome sequence of Ideonella sp. 3Y2.</title>
        <authorList>
            <person name="Liu Y."/>
        </authorList>
    </citation>
    <scope>NUCLEOTIDE SEQUENCE [LARGE SCALE GENOMIC DNA]</scope>
    <source>
        <strain evidence="1 2">3Y2</strain>
    </source>
</reference>
<dbReference type="PANTHER" id="PTHR33361">
    <property type="entry name" value="GLR0591 PROTEIN"/>
    <property type="match status" value="1"/>
</dbReference>
<dbReference type="InterPro" id="IPR010281">
    <property type="entry name" value="DUF885"/>
</dbReference>
<evidence type="ECO:0000313" key="2">
    <source>
        <dbReference type="Proteomes" id="UP000676246"/>
    </source>
</evidence>
<accession>A0A940YD85</accession>